<reference evidence="4 5" key="1">
    <citation type="submission" date="2023-05" db="EMBL/GenBank/DDBJ databases">
        <title>Pseudodonghicola sp. nov.</title>
        <authorList>
            <person name="Huang J."/>
        </authorList>
    </citation>
    <scope>NUCLEOTIDE SEQUENCE [LARGE SCALE GENOMIC DNA]</scope>
    <source>
        <strain evidence="4 5">IC7</strain>
    </source>
</reference>
<evidence type="ECO:0000313" key="4">
    <source>
        <dbReference type="EMBL" id="MDK3017418.1"/>
    </source>
</evidence>
<dbReference type="RefSeq" id="WP_284480235.1">
    <property type="nucleotide sequence ID" value="NZ_JASNJD010000004.1"/>
</dbReference>
<feature type="signal peptide" evidence="2">
    <location>
        <begin position="1"/>
        <end position="23"/>
    </location>
</feature>
<sequence length="282" mass="29617">MIAARGAALGVLLLLAWSAAAGAPEHSPRPPMRAGAVPAAPAPSSAPMPSAAPASDRIRPAVRPVSDQSLQAAARPAGLPFLGPERSPAPWSRPEGLSQKAMAKKRALRAGAICGDIGIQGEPVGRVPGRIAGCGIEDAVRVRSVAGVRLSQPAVVTCDVARSLKTWVERGVKPAFRRRGPVVELKVAAHYVCRTRNNQRGAKISEHGRGRAIDISGFTMMDGEVVTVLKGWGQGTTLRPLAQSLKAACGPFGTVLGPNSDGYHKDHFHMDVARYRSGPYCR</sequence>
<accession>A0ABT7EYK6</accession>
<feature type="region of interest" description="Disordered" evidence="1">
    <location>
        <begin position="23"/>
        <end position="56"/>
    </location>
</feature>
<dbReference type="Proteomes" id="UP001243757">
    <property type="component" value="Unassembled WGS sequence"/>
</dbReference>
<dbReference type="InterPro" id="IPR009683">
    <property type="entry name" value="Extensin-like_C"/>
</dbReference>
<organism evidence="4 5">
    <name type="scientific">Pseudodonghicola flavimaris</name>
    <dbReference type="NCBI Taxonomy" id="3050036"/>
    <lineage>
        <taxon>Bacteria</taxon>
        <taxon>Pseudomonadati</taxon>
        <taxon>Pseudomonadota</taxon>
        <taxon>Alphaproteobacteria</taxon>
        <taxon>Rhodobacterales</taxon>
        <taxon>Paracoccaceae</taxon>
        <taxon>Pseudodonghicola</taxon>
    </lineage>
</organism>
<keyword evidence="5" id="KW-1185">Reference proteome</keyword>
<evidence type="ECO:0000313" key="5">
    <source>
        <dbReference type="Proteomes" id="UP001243757"/>
    </source>
</evidence>
<comment type="caution">
    <text evidence="4">The sequence shown here is derived from an EMBL/GenBank/DDBJ whole genome shotgun (WGS) entry which is preliminary data.</text>
</comment>
<protein>
    <submittedName>
        <fullName evidence="4">Extensin family protein</fullName>
    </submittedName>
</protein>
<evidence type="ECO:0000256" key="1">
    <source>
        <dbReference type="SAM" id="MobiDB-lite"/>
    </source>
</evidence>
<keyword evidence="2" id="KW-0732">Signal</keyword>
<evidence type="ECO:0000259" key="3">
    <source>
        <dbReference type="Pfam" id="PF06904"/>
    </source>
</evidence>
<dbReference type="EMBL" id="JASNJD010000004">
    <property type="protein sequence ID" value="MDK3017418.1"/>
    <property type="molecule type" value="Genomic_DNA"/>
</dbReference>
<name>A0ABT7EYK6_9RHOB</name>
<gene>
    <name evidence="4" type="ORF">QO033_07000</name>
</gene>
<evidence type="ECO:0000256" key="2">
    <source>
        <dbReference type="SAM" id="SignalP"/>
    </source>
</evidence>
<dbReference type="Pfam" id="PF06904">
    <property type="entry name" value="Extensin-like_C"/>
    <property type="match status" value="1"/>
</dbReference>
<proteinExistence type="predicted"/>
<feature type="chain" id="PRO_5045526657" evidence="2">
    <location>
        <begin position="24"/>
        <end position="282"/>
    </location>
</feature>
<feature type="domain" description="Extensin-like C-terminal" evidence="3">
    <location>
        <begin position="132"/>
        <end position="282"/>
    </location>
</feature>